<dbReference type="PANTHER" id="PTHR43401:SF5">
    <property type="entry name" value="ALCOHOL DEHYDROGENASE-RELATED"/>
    <property type="match status" value="1"/>
</dbReference>
<evidence type="ECO:0000313" key="4">
    <source>
        <dbReference type="EMBL" id="CCI54192.1"/>
    </source>
</evidence>
<dbReference type="RefSeq" id="WP_084733692.1">
    <property type="nucleotide sequence ID" value="NZ_HF571038.1"/>
</dbReference>
<protein>
    <submittedName>
        <fullName evidence="4">Putative dehydrogenase</fullName>
        <ecNumber evidence="4">1.1.1.-</ecNumber>
    </submittedName>
</protein>
<dbReference type="Gene3D" id="3.90.180.10">
    <property type="entry name" value="Medium-chain alcohol dehydrogenases, catalytic domain"/>
    <property type="match status" value="1"/>
</dbReference>
<sequence>MRALQYSSFNGPVTIEEMPRPVPEDPDALVEVRRSGLCRSDFRAWTGGDPDVVLPCVPGHEFTGIVRASASTPALVGRRVVVPFVMACGDCPECQRGNAQVCRFQRQPGFTDPGSFAEYVLVPRARVNLVPLPDAISDDAAASLGCRFATAWRAVTAVGKLRRGESMAVFGAGGVGLAAIMIATAMDVQVVAVDVNAKALEMADRLGATTVSITAKTQPGEIADRVRAFLPDGPDVGIEAAGSAALASASLLSLRRRGRHVQVGLMDEEMTALPIGTVISRELAVLGSHGMAGADYSALLDLVASGQLRPDVLVTGTVGLAGAASTLIGMGGSSAANGIRLVDPKS</sequence>
<evidence type="ECO:0000256" key="2">
    <source>
        <dbReference type="ARBA" id="ARBA00023002"/>
    </source>
</evidence>
<dbReference type="Pfam" id="PF00107">
    <property type="entry name" value="ADH_zinc_N"/>
    <property type="match status" value="1"/>
</dbReference>
<name>A0A077MFY2_9MICO</name>
<dbReference type="InterPro" id="IPR036291">
    <property type="entry name" value="NAD(P)-bd_dom_sf"/>
</dbReference>
<dbReference type="GO" id="GO:0016491">
    <property type="term" value="F:oxidoreductase activity"/>
    <property type="evidence" value="ECO:0007669"/>
    <property type="project" value="UniProtKB-KW"/>
</dbReference>
<dbReference type="InterPro" id="IPR013154">
    <property type="entry name" value="ADH-like_N"/>
</dbReference>
<dbReference type="OrthoDB" id="5295340at2"/>
<accession>A0A077MFY2</accession>
<keyword evidence="2 4" id="KW-0560">Oxidoreductase</keyword>
<reference evidence="4 5" key="1">
    <citation type="journal article" date="2013" name="ISME J.">
        <title>A metabolic model for members of the genus Tetrasphaera involved in enhanced biological phosphorus removal.</title>
        <authorList>
            <person name="Kristiansen R."/>
            <person name="Nguyen H.T.T."/>
            <person name="Saunders A.M."/>
            <person name="Nielsen J.L."/>
            <person name="Wimmer R."/>
            <person name="Le V.Q."/>
            <person name="McIlroy S.J."/>
            <person name="Petrovski S."/>
            <person name="Seviour R.J."/>
            <person name="Calteau A."/>
            <person name="Nielsen K.L."/>
            <person name="Nielsen P.H."/>
        </authorList>
    </citation>
    <scope>NUCLEOTIDE SEQUENCE [LARGE SCALE GENOMIC DNA]</scope>
    <source>
        <strain evidence="4 5">Ben 74</strain>
    </source>
</reference>
<dbReference type="Pfam" id="PF08240">
    <property type="entry name" value="ADH_N"/>
    <property type="match status" value="1"/>
</dbReference>
<evidence type="ECO:0000259" key="3">
    <source>
        <dbReference type="SMART" id="SM00829"/>
    </source>
</evidence>
<dbReference type="PANTHER" id="PTHR43401">
    <property type="entry name" value="L-THREONINE 3-DEHYDROGENASE"/>
    <property type="match status" value="1"/>
</dbReference>
<dbReference type="InterPro" id="IPR013149">
    <property type="entry name" value="ADH-like_C"/>
</dbReference>
<dbReference type="SUPFAM" id="SSF50129">
    <property type="entry name" value="GroES-like"/>
    <property type="match status" value="1"/>
</dbReference>
<proteinExistence type="predicted"/>
<dbReference type="EC" id="1.1.1.-" evidence="4"/>
<evidence type="ECO:0000256" key="1">
    <source>
        <dbReference type="ARBA" id="ARBA00001947"/>
    </source>
</evidence>
<evidence type="ECO:0000313" key="5">
    <source>
        <dbReference type="Proteomes" id="UP000035720"/>
    </source>
</evidence>
<dbReference type="InterPro" id="IPR020843">
    <property type="entry name" value="ER"/>
</dbReference>
<dbReference type="STRING" id="1193518.BN13_610023"/>
<feature type="domain" description="Enoyl reductase (ER)" evidence="3">
    <location>
        <begin position="11"/>
        <end position="333"/>
    </location>
</feature>
<gene>
    <name evidence="4" type="ORF">BN13_610023</name>
</gene>
<dbReference type="InterPro" id="IPR011032">
    <property type="entry name" value="GroES-like_sf"/>
</dbReference>
<dbReference type="SMART" id="SM00829">
    <property type="entry name" value="PKS_ER"/>
    <property type="match status" value="1"/>
</dbReference>
<comment type="cofactor">
    <cofactor evidence="1">
        <name>Zn(2+)</name>
        <dbReference type="ChEBI" id="CHEBI:29105"/>
    </cofactor>
</comment>
<keyword evidence="5" id="KW-1185">Reference proteome</keyword>
<organism evidence="4 5">
    <name type="scientific">Nostocoides jenkinsii Ben 74</name>
    <dbReference type="NCBI Taxonomy" id="1193518"/>
    <lineage>
        <taxon>Bacteria</taxon>
        <taxon>Bacillati</taxon>
        <taxon>Actinomycetota</taxon>
        <taxon>Actinomycetes</taxon>
        <taxon>Micrococcales</taxon>
        <taxon>Intrasporangiaceae</taxon>
        <taxon>Nostocoides</taxon>
    </lineage>
</organism>
<dbReference type="Proteomes" id="UP000035720">
    <property type="component" value="Unassembled WGS sequence"/>
</dbReference>
<dbReference type="SUPFAM" id="SSF51735">
    <property type="entry name" value="NAD(P)-binding Rossmann-fold domains"/>
    <property type="match status" value="1"/>
</dbReference>
<dbReference type="InterPro" id="IPR050129">
    <property type="entry name" value="Zn_alcohol_dh"/>
</dbReference>
<dbReference type="EMBL" id="CAJC01000174">
    <property type="protein sequence ID" value="CCI54192.1"/>
    <property type="molecule type" value="Genomic_DNA"/>
</dbReference>
<dbReference type="AlphaFoldDB" id="A0A077MFY2"/>
<comment type="caution">
    <text evidence="4">The sequence shown here is derived from an EMBL/GenBank/DDBJ whole genome shotgun (WGS) entry which is preliminary data.</text>
</comment>